<feature type="domain" description="PAC" evidence="1">
    <location>
        <begin position="80"/>
        <end position="132"/>
    </location>
</feature>
<dbReference type="CDD" id="cd00130">
    <property type="entry name" value="PAS"/>
    <property type="match status" value="1"/>
</dbReference>
<dbReference type="SUPFAM" id="SSF55785">
    <property type="entry name" value="PYP-like sensor domain (PAS domain)"/>
    <property type="match status" value="1"/>
</dbReference>
<evidence type="ECO:0000259" key="2">
    <source>
        <dbReference type="PROSITE" id="PS50887"/>
    </source>
</evidence>
<comment type="caution">
    <text evidence="3">The sequence shown here is derived from an EMBL/GenBank/DDBJ whole genome shotgun (WGS) entry which is preliminary data.</text>
</comment>
<dbReference type="CDD" id="cd01949">
    <property type="entry name" value="GGDEF"/>
    <property type="match status" value="1"/>
</dbReference>
<dbReference type="InterPro" id="IPR013655">
    <property type="entry name" value="PAS_fold_3"/>
</dbReference>
<dbReference type="PANTHER" id="PTHR46663">
    <property type="entry name" value="DIGUANYLATE CYCLASE DGCT-RELATED"/>
    <property type="match status" value="1"/>
</dbReference>
<dbReference type="PROSITE" id="PS50887">
    <property type="entry name" value="GGDEF"/>
    <property type="match status" value="1"/>
</dbReference>
<evidence type="ECO:0000313" key="4">
    <source>
        <dbReference type="Proteomes" id="UP000215509"/>
    </source>
</evidence>
<dbReference type="InterPro" id="IPR000014">
    <property type="entry name" value="PAS"/>
</dbReference>
<dbReference type="InterPro" id="IPR001610">
    <property type="entry name" value="PAC"/>
</dbReference>
<reference evidence="3 4" key="1">
    <citation type="submission" date="2017-07" db="EMBL/GenBank/DDBJ databases">
        <title>Genome sequencing and assembly of Paenibacillus rigui.</title>
        <authorList>
            <person name="Mayilraj S."/>
        </authorList>
    </citation>
    <scope>NUCLEOTIDE SEQUENCE [LARGE SCALE GENOMIC DNA]</scope>
    <source>
        <strain evidence="3 4">JCM 16352</strain>
    </source>
</reference>
<dbReference type="Proteomes" id="UP000215509">
    <property type="component" value="Unassembled WGS sequence"/>
</dbReference>
<name>A0A229UTQ2_9BACL</name>
<dbReference type="InterPro" id="IPR043128">
    <property type="entry name" value="Rev_trsase/Diguanyl_cyclase"/>
</dbReference>
<dbReference type="Pfam" id="PF08447">
    <property type="entry name" value="PAS_3"/>
    <property type="match status" value="1"/>
</dbReference>
<dbReference type="SMART" id="SM00267">
    <property type="entry name" value="GGDEF"/>
    <property type="match status" value="1"/>
</dbReference>
<dbReference type="InterPro" id="IPR000700">
    <property type="entry name" value="PAS-assoc_C"/>
</dbReference>
<proteinExistence type="predicted"/>
<sequence>MDKGFQEHEAFFRQLVEQSSDLFQGISLHGITTYVSPSFYKIMGMPSSIVGKPCTSYITEMDTPLFEHAFHQMIQNHQPMCLDYRLQLPNGSLLWVEGKANIMYDRQGNPSGVALIARDIDKHKQLEQKLTHMAYYDSLTGLPNRRLFQDRYSQALLTAKRYQHRAAVLYLDLDDFKFINDTYGHAAGDELLKAVSSRLAHCVRDPDTVSRLGGDEFVILLQNFEHPDDIRKVGIRVIESLKQPYVIHSHTISITCSMGAAEYPQDGIDTDTLLQHADAAMYHAKQHGKNYFQS</sequence>
<protein>
    <submittedName>
        <fullName evidence="3">GGDEF domain-containing protein</fullName>
    </submittedName>
</protein>
<dbReference type="Gene3D" id="3.30.450.20">
    <property type="entry name" value="PAS domain"/>
    <property type="match status" value="1"/>
</dbReference>
<dbReference type="Gene3D" id="3.30.70.270">
    <property type="match status" value="1"/>
</dbReference>
<dbReference type="OrthoDB" id="9759607at2"/>
<accession>A0A229UTQ2</accession>
<evidence type="ECO:0000313" key="3">
    <source>
        <dbReference type="EMBL" id="OXM86896.1"/>
    </source>
</evidence>
<gene>
    <name evidence="3" type="ORF">CF651_08610</name>
</gene>
<dbReference type="RefSeq" id="WP_094014445.1">
    <property type="nucleotide sequence ID" value="NZ_NMQW01000012.1"/>
</dbReference>
<evidence type="ECO:0000259" key="1">
    <source>
        <dbReference type="PROSITE" id="PS50113"/>
    </source>
</evidence>
<dbReference type="EMBL" id="NMQW01000012">
    <property type="protein sequence ID" value="OXM86896.1"/>
    <property type="molecule type" value="Genomic_DNA"/>
</dbReference>
<dbReference type="FunFam" id="3.30.70.270:FF:000001">
    <property type="entry name" value="Diguanylate cyclase domain protein"/>
    <property type="match status" value="1"/>
</dbReference>
<feature type="domain" description="GGDEF" evidence="2">
    <location>
        <begin position="164"/>
        <end position="294"/>
    </location>
</feature>
<dbReference type="InterPro" id="IPR052163">
    <property type="entry name" value="DGC-Regulatory_Protein"/>
</dbReference>
<dbReference type="SUPFAM" id="SSF55073">
    <property type="entry name" value="Nucleotide cyclase"/>
    <property type="match status" value="1"/>
</dbReference>
<dbReference type="SMART" id="SM00086">
    <property type="entry name" value="PAC"/>
    <property type="match status" value="1"/>
</dbReference>
<dbReference type="PROSITE" id="PS50113">
    <property type="entry name" value="PAC"/>
    <property type="match status" value="1"/>
</dbReference>
<dbReference type="InterPro" id="IPR035965">
    <property type="entry name" value="PAS-like_dom_sf"/>
</dbReference>
<dbReference type="Pfam" id="PF00990">
    <property type="entry name" value="GGDEF"/>
    <property type="match status" value="1"/>
</dbReference>
<organism evidence="3 4">
    <name type="scientific">Paenibacillus rigui</name>
    <dbReference type="NCBI Taxonomy" id="554312"/>
    <lineage>
        <taxon>Bacteria</taxon>
        <taxon>Bacillati</taxon>
        <taxon>Bacillota</taxon>
        <taxon>Bacilli</taxon>
        <taxon>Bacillales</taxon>
        <taxon>Paenibacillaceae</taxon>
        <taxon>Paenibacillus</taxon>
    </lineage>
</organism>
<dbReference type="InterPro" id="IPR029787">
    <property type="entry name" value="Nucleotide_cyclase"/>
</dbReference>
<dbReference type="InterPro" id="IPR000160">
    <property type="entry name" value="GGDEF_dom"/>
</dbReference>
<dbReference type="AlphaFoldDB" id="A0A229UTQ2"/>
<keyword evidence="4" id="KW-1185">Reference proteome</keyword>
<dbReference type="NCBIfam" id="TIGR00229">
    <property type="entry name" value="sensory_box"/>
    <property type="match status" value="1"/>
</dbReference>
<dbReference type="NCBIfam" id="TIGR00254">
    <property type="entry name" value="GGDEF"/>
    <property type="match status" value="1"/>
</dbReference>
<dbReference type="PANTHER" id="PTHR46663:SF2">
    <property type="entry name" value="GGDEF DOMAIN-CONTAINING PROTEIN"/>
    <property type="match status" value="1"/>
</dbReference>